<evidence type="ECO:0000256" key="2">
    <source>
        <dbReference type="ARBA" id="ARBA00023315"/>
    </source>
</evidence>
<dbReference type="Gene3D" id="3.40.630.30">
    <property type="match status" value="1"/>
</dbReference>
<evidence type="ECO:0000259" key="3">
    <source>
        <dbReference type="PROSITE" id="PS51186"/>
    </source>
</evidence>
<dbReference type="InterPro" id="IPR050832">
    <property type="entry name" value="Bact_Acetyltransf"/>
</dbReference>
<dbReference type="CDD" id="cd04301">
    <property type="entry name" value="NAT_SF"/>
    <property type="match status" value="1"/>
</dbReference>
<dbReference type="InterPro" id="IPR016181">
    <property type="entry name" value="Acyl_CoA_acyltransferase"/>
</dbReference>
<dbReference type="SUPFAM" id="SSF55729">
    <property type="entry name" value="Acyl-CoA N-acyltransferases (Nat)"/>
    <property type="match status" value="1"/>
</dbReference>
<dbReference type="GO" id="GO:0016747">
    <property type="term" value="F:acyltransferase activity, transferring groups other than amino-acyl groups"/>
    <property type="evidence" value="ECO:0007669"/>
    <property type="project" value="InterPro"/>
</dbReference>
<proteinExistence type="predicted"/>
<dbReference type="Proteomes" id="UP000199393">
    <property type="component" value="Chromosome I"/>
</dbReference>
<dbReference type="STRING" id="307121.GA0070620_2656"/>
<dbReference type="EMBL" id="LT598496">
    <property type="protein sequence ID" value="SBV27149.1"/>
    <property type="molecule type" value="Genomic_DNA"/>
</dbReference>
<dbReference type="InterPro" id="IPR000182">
    <property type="entry name" value="GNAT_dom"/>
</dbReference>
<protein>
    <submittedName>
        <fullName evidence="4">Ribosomal protein S18 acetylase RimI</fullName>
    </submittedName>
</protein>
<dbReference type="PANTHER" id="PTHR43877:SF2">
    <property type="entry name" value="AMINOALKYLPHOSPHONATE N-ACETYLTRANSFERASE-RELATED"/>
    <property type="match status" value="1"/>
</dbReference>
<dbReference type="PROSITE" id="PS51186">
    <property type="entry name" value="GNAT"/>
    <property type="match status" value="1"/>
</dbReference>
<feature type="domain" description="N-acetyltransferase" evidence="3">
    <location>
        <begin position="6"/>
        <end position="166"/>
    </location>
</feature>
<reference evidence="5" key="1">
    <citation type="submission" date="2016-06" db="EMBL/GenBank/DDBJ databases">
        <authorList>
            <person name="Varghese N."/>
        </authorList>
    </citation>
    <scope>NUCLEOTIDE SEQUENCE [LARGE SCALE GENOMIC DNA]</scope>
    <source>
        <strain evidence="5">DSM 45344</strain>
    </source>
</reference>
<evidence type="ECO:0000256" key="1">
    <source>
        <dbReference type="ARBA" id="ARBA00022679"/>
    </source>
</evidence>
<keyword evidence="4" id="KW-0687">Ribonucleoprotein</keyword>
<accession>A0A1C3N3J6</accession>
<evidence type="ECO:0000313" key="5">
    <source>
        <dbReference type="Proteomes" id="UP000199393"/>
    </source>
</evidence>
<keyword evidence="5" id="KW-1185">Reference proteome</keyword>
<dbReference type="AlphaFoldDB" id="A0A1C3N3J6"/>
<name>A0A1C3N3J6_9ACTN</name>
<keyword evidence="2" id="KW-0012">Acyltransferase</keyword>
<sequence>MIPLMIEMRVLTPDEWRVWRELRLDALATAPYAFGARLSDWQGDGDREERWRGRLAIPGSHNLVATLDARAVGMVSGVHTDDVGVVELISMWVHADARGRGVGDALVDSVVQWARKAGATRLRLAVTPGNEAAVRLYRRHGFAPTEELGDLMPNGLREQVMARHLDPS</sequence>
<organism evidence="4 5">
    <name type="scientific">Micromonospora krabiensis</name>
    <dbReference type="NCBI Taxonomy" id="307121"/>
    <lineage>
        <taxon>Bacteria</taxon>
        <taxon>Bacillati</taxon>
        <taxon>Actinomycetota</taxon>
        <taxon>Actinomycetes</taxon>
        <taxon>Micromonosporales</taxon>
        <taxon>Micromonosporaceae</taxon>
        <taxon>Micromonospora</taxon>
    </lineage>
</organism>
<dbReference type="PANTHER" id="PTHR43877">
    <property type="entry name" value="AMINOALKYLPHOSPHONATE N-ACETYLTRANSFERASE-RELATED-RELATED"/>
    <property type="match status" value="1"/>
</dbReference>
<keyword evidence="1" id="KW-0808">Transferase</keyword>
<gene>
    <name evidence="4" type="ORF">GA0070620_2656</name>
</gene>
<keyword evidence="4" id="KW-0689">Ribosomal protein</keyword>
<dbReference type="Pfam" id="PF00583">
    <property type="entry name" value="Acetyltransf_1"/>
    <property type="match status" value="1"/>
</dbReference>
<evidence type="ECO:0000313" key="4">
    <source>
        <dbReference type="EMBL" id="SBV27149.1"/>
    </source>
</evidence>
<dbReference type="GO" id="GO:0005840">
    <property type="term" value="C:ribosome"/>
    <property type="evidence" value="ECO:0007669"/>
    <property type="project" value="UniProtKB-KW"/>
</dbReference>